<dbReference type="EMBL" id="CADIKK010000024">
    <property type="protein sequence ID" value="CAB3798607.1"/>
    <property type="molecule type" value="Genomic_DNA"/>
</dbReference>
<keyword evidence="2" id="KW-1185">Reference proteome</keyword>
<proteinExistence type="predicted"/>
<name>A0A6S7BFJ9_9BURK</name>
<organism evidence="1 2">
    <name type="scientific">Paraburkholderia ultramafica</name>
    <dbReference type="NCBI Taxonomy" id="1544867"/>
    <lineage>
        <taxon>Bacteria</taxon>
        <taxon>Pseudomonadati</taxon>
        <taxon>Pseudomonadota</taxon>
        <taxon>Betaproteobacteria</taxon>
        <taxon>Burkholderiales</taxon>
        <taxon>Burkholderiaceae</taxon>
        <taxon>Paraburkholderia</taxon>
    </lineage>
</organism>
<reference evidence="1 2" key="1">
    <citation type="submission" date="2020-04" db="EMBL/GenBank/DDBJ databases">
        <authorList>
            <person name="De Canck E."/>
        </authorList>
    </citation>
    <scope>NUCLEOTIDE SEQUENCE [LARGE SCALE GENOMIC DNA]</scope>
    <source>
        <strain evidence="1 2">LMG 28614</strain>
    </source>
</reference>
<evidence type="ECO:0000313" key="1">
    <source>
        <dbReference type="EMBL" id="CAB3798607.1"/>
    </source>
</evidence>
<protein>
    <submittedName>
        <fullName evidence="1">Uncharacterized protein</fullName>
    </submittedName>
</protein>
<gene>
    <name evidence="1" type="ORF">LMG28614_04800</name>
</gene>
<evidence type="ECO:0000313" key="2">
    <source>
        <dbReference type="Proteomes" id="UP000494365"/>
    </source>
</evidence>
<dbReference type="Proteomes" id="UP000494365">
    <property type="component" value="Unassembled WGS sequence"/>
</dbReference>
<dbReference type="AlphaFoldDB" id="A0A6S7BFJ9"/>
<accession>A0A6S7BFJ9</accession>
<sequence length="137" mass="14963">MRSRLPLNPAQIVNLALKPYIALDWIERCGLCEESALVVLQYLFIAEACCAIGHMTYGKTLVSEAQRRLAESFEVATETGEGRLDDETYLAVKDGLSVYTAQLHVIAAADVPAAAAMIKAWRESYNTRTAGKQLTAA</sequence>